<accession>A0A8H3VCE0</accession>
<dbReference type="SUPFAM" id="SSF81901">
    <property type="entry name" value="HCP-like"/>
    <property type="match status" value="2"/>
</dbReference>
<feature type="region of interest" description="Disordered" evidence="2">
    <location>
        <begin position="991"/>
        <end position="1011"/>
    </location>
</feature>
<dbReference type="SMART" id="SM00671">
    <property type="entry name" value="SEL1"/>
    <property type="match status" value="7"/>
</dbReference>
<name>A0A8H3VCE0_VENIN</name>
<feature type="compositionally biased region" description="Low complexity" evidence="2">
    <location>
        <begin position="22"/>
        <end position="33"/>
    </location>
</feature>
<dbReference type="InterPro" id="IPR011990">
    <property type="entry name" value="TPR-like_helical_dom_sf"/>
</dbReference>
<dbReference type="Gene3D" id="1.25.40.10">
    <property type="entry name" value="Tetratricopeptide repeat domain"/>
    <property type="match status" value="2"/>
</dbReference>
<dbReference type="EMBL" id="WNWQ01000009">
    <property type="protein sequence ID" value="KAE9985161.1"/>
    <property type="molecule type" value="Genomic_DNA"/>
</dbReference>
<feature type="compositionally biased region" description="Basic and acidic residues" evidence="2">
    <location>
        <begin position="992"/>
        <end position="1011"/>
    </location>
</feature>
<evidence type="ECO:0008006" key="5">
    <source>
        <dbReference type="Google" id="ProtNLM"/>
    </source>
</evidence>
<proteinExistence type="predicted"/>
<protein>
    <recommendedName>
        <fullName evidence="5">Chitin synthase activator</fullName>
    </recommendedName>
</protein>
<reference evidence="3 4" key="1">
    <citation type="submission" date="2019-11" db="EMBL/GenBank/DDBJ databases">
        <title>Venturia inaequalis Genome Resource.</title>
        <authorList>
            <person name="Lichtner F.J."/>
        </authorList>
    </citation>
    <scope>NUCLEOTIDE SEQUENCE [LARGE SCALE GENOMIC DNA]</scope>
    <source>
        <strain evidence="3">Bline_iso_100314</strain>
    </source>
</reference>
<evidence type="ECO:0000256" key="2">
    <source>
        <dbReference type="SAM" id="MobiDB-lite"/>
    </source>
</evidence>
<feature type="compositionally biased region" description="Gly residues" evidence="2">
    <location>
        <begin position="146"/>
        <end position="158"/>
    </location>
</feature>
<evidence type="ECO:0000256" key="1">
    <source>
        <dbReference type="ARBA" id="ARBA00022737"/>
    </source>
</evidence>
<sequence>MAYEQAAHYGGAPPRGYYDQQAPRGAPRSASRPRGPPVGDLRGPGGGNRQQYADEYSGYGQEGAHFQGHQQEYHGYDRESFWGEYGGDTVGHTQNYEQDYGHHQQYDQGYNQPQQRRGPPPSRGQMPRGDGYGPPRARGYSNGMNGQMGPGPGRGRGPPQGYPPQGPPRGGMQQYDDRRQMGGSQGGSPGDWRGAPGGERQKQARRPPAQPSQNAGFDNPFPVFGGAPTAKTDDQIMSQAMSGLDVNGRPNTDLSRRPTASGSVHSQDSSRSNYARHPGEHRGERPPRSSEDRYGPRPPHEGGRGPPVRAMTMPQDNEYPVDNRQFNQQQNSWPEQQYDAGYGPGRRDPIEQRSNTTMGDRPMGAGMPPPRPSTATGMRQQPGMQRRDDFSGDPRSAGPTFSPPFAGPPRPGTSNGVRPAARAPPPDLENWMPDFDAQPVAGRPMQDAVGLPLDAAPEATKSLTRAATVDSPMGSQFAQQAHKSRSQPDLRGQNLNGVAYGAPAGAPPMPAPMQGQYPGPRRDGPQLAMNNMQSFNSGMPASPRQFHRPGAPPLNRNETNQSGRSDPGPGGPPGPRLNGNSNPPVPSANPDALPVHPAPVRPGLAGGAQPGPAQIRQAQAQRLSMSDEKRLSMPVTHEELDRLRQAVQTNPADTKQALYFAKKLVEASQVLASDGGRADERMAQKNREKYIFDAHKQIKRLVGANCAEAMFYLADCYGTGQLGLAVDPKEAFGLYQSAAKIGHGASAYRTAVCCEMGLEAGGGTRKDPLKAVQWYKRAAALGDTPAMYKLGMILLKGLLGQQASIGEAIVWLQRAADKADEENPHALHELAQIYEHAPPGGKVIPDQKYALQLYQKASKLGYRSSQTRLGKAYEYGHLGCQIDNRCSIHWYSKAAAQEDHDAELALSGWYLTGSQGILAASDQEAYLWARKAALAELPKAEFAMGYFSETGIGCPKSLEDAKRWYGRAASHRYPKAQARLEELIKGGGKSLKNRERMSRGDEKKHEDCVVM</sequence>
<dbReference type="InterPro" id="IPR051726">
    <property type="entry name" value="Chitin_Synth_Reg"/>
</dbReference>
<feature type="compositionally biased region" description="Polar residues" evidence="2">
    <location>
        <begin position="249"/>
        <end position="273"/>
    </location>
</feature>
<dbReference type="Proteomes" id="UP000433883">
    <property type="component" value="Unassembled WGS sequence"/>
</dbReference>
<dbReference type="PANTHER" id="PTHR46430:SF3">
    <property type="entry name" value="ACTIVATOR OF C KINASE PROTEIN 1"/>
    <property type="match status" value="1"/>
</dbReference>
<feature type="compositionally biased region" description="Low complexity" evidence="2">
    <location>
        <begin position="106"/>
        <end position="129"/>
    </location>
</feature>
<dbReference type="AlphaFoldDB" id="A0A8H3VCE0"/>
<feature type="compositionally biased region" description="Polar residues" evidence="2">
    <location>
        <begin position="373"/>
        <end position="383"/>
    </location>
</feature>
<evidence type="ECO:0000313" key="4">
    <source>
        <dbReference type="Proteomes" id="UP000433883"/>
    </source>
</evidence>
<feature type="compositionally biased region" description="Basic and acidic residues" evidence="2">
    <location>
        <begin position="277"/>
        <end position="303"/>
    </location>
</feature>
<feature type="compositionally biased region" description="Low complexity" evidence="2">
    <location>
        <begin position="610"/>
        <end position="622"/>
    </location>
</feature>
<organism evidence="3 4">
    <name type="scientific">Venturia inaequalis</name>
    <name type="common">Apple scab fungus</name>
    <dbReference type="NCBI Taxonomy" id="5025"/>
    <lineage>
        <taxon>Eukaryota</taxon>
        <taxon>Fungi</taxon>
        <taxon>Dikarya</taxon>
        <taxon>Ascomycota</taxon>
        <taxon>Pezizomycotina</taxon>
        <taxon>Dothideomycetes</taxon>
        <taxon>Pleosporomycetidae</taxon>
        <taxon>Venturiales</taxon>
        <taxon>Venturiaceae</taxon>
        <taxon>Venturia</taxon>
    </lineage>
</organism>
<feature type="compositionally biased region" description="Basic and acidic residues" evidence="2">
    <location>
        <begin position="71"/>
        <end position="81"/>
    </location>
</feature>
<dbReference type="PANTHER" id="PTHR46430">
    <property type="entry name" value="PROTEIN SKT5-RELATED"/>
    <property type="match status" value="1"/>
</dbReference>
<feature type="region of interest" description="Disordered" evidence="2">
    <location>
        <begin position="1"/>
        <end position="628"/>
    </location>
</feature>
<feature type="compositionally biased region" description="Pro residues" evidence="2">
    <location>
        <begin position="401"/>
        <end position="411"/>
    </location>
</feature>
<evidence type="ECO:0000313" key="3">
    <source>
        <dbReference type="EMBL" id="KAE9985161.1"/>
    </source>
</evidence>
<keyword evidence="1" id="KW-0677">Repeat</keyword>
<feature type="compositionally biased region" description="Polar residues" evidence="2">
    <location>
        <begin position="324"/>
        <end position="335"/>
    </location>
</feature>
<gene>
    <name evidence="3" type="ORF">BLS_009639</name>
</gene>
<dbReference type="InterPro" id="IPR006597">
    <property type="entry name" value="Sel1-like"/>
</dbReference>
<comment type="caution">
    <text evidence="3">The sequence shown here is derived from an EMBL/GenBank/DDBJ whole genome shotgun (WGS) entry which is preliminary data.</text>
</comment>
<feature type="compositionally biased region" description="Polar residues" evidence="2">
    <location>
        <begin position="528"/>
        <end position="539"/>
    </location>
</feature>
<dbReference type="Pfam" id="PF08238">
    <property type="entry name" value="Sel1"/>
    <property type="match status" value="7"/>
</dbReference>